<dbReference type="Pfam" id="PF00931">
    <property type="entry name" value="NB-ARC"/>
    <property type="match status" value="1"/>
</dbReference>
<dbReference type="PANTHER" id="PTHR11017:SF225">
    <property type="entry name" value="ADP-RIBOSYL CYCLASE_CYCLIC ADP-RIBOSE HYDROLASE-RELATED"/>
    <property type="match status" value="1"/>
</dbReference>
<evidence type="ECO:0000256" key="4">
    <source>
        <dbReference type="ARBA" id="ARBA00022801"/>
    </source>
</evidence>
<dbReference type="FunFam" id="3.40.50.10140:FF:000007">
    <property type="entry name" value="Disease resistance protein (TIR-NBS-LRR class)"/>
    <property type="match status" value="1"/>
</dbReference>
<evidence type="ECO:0000259" key="8">
    <source>
        <dbReference type="PROSITE" id="PS50104"/>
    </source>
</evidence>
<proteinExistence type="predicted"/>
<dbReference type="Pfam" id="PF01582">
    <property type="entry name" value="TIR"/>
    <property type="match status" value="1"/>
</dbReference>
<dbReference type="InterPro" id="IPR011713">
    <property type="entry name" value="Leu-rich_rpt_3"/>
</dbReference>
<dbReference type="AlphaFoldDB" id="A0A8T2DH58"/>
<dbReference type="InterPro" id="IPR058192">
    <property type="entry name" value="WHD_ROQ1-like"/>
</dbReference>
<dbReference type="GO" id="GO:0043531">
    <property type="term" value="F:ADP binding"/>
    <property type="evidence" value="ECO:0007669"/>
    <property type="project" value="InterPro"/>
</dbReference>
<dbReference type="FunFam" id="3.80.10.10:FF:000386">
    <property type="entry name" value="Disease resistance protein RPS4"/>
    <property type="match status" value="1"/>
</dbReference>
<dbReference type="Pfam" id="PF20160">
    <property type="entry name" value="C-JID"/>
    <property type="match status" value="1"/>
</dbReference>
<evidence type="ECO:0000256" key="5">
    <source>
        <dbReference type="ARBA" id="ARBA00022821"/>
    </source>
</evidence>
<evidence type="ECO:0000256" key="1">
    <source>
        <dbReference type="ARBA" id="ARBA00011982"/>
    </source>
</evidence>
<dbReference type="InterPro" id="IPR000157">
    <property type="entry name" value="TIR_dom"/>
</dbReference>
<keyword evidence="9" id="KW-0675">Receptor</keyword>
<comment type="caution">
    <text evidence="9">The sequence shown here is derived from an EMBL/GenBank/DDBJ whole genome shotgun (WGS) entry which is preliminary data.</text>
</comment>
<keyword evidence="2" id="KW-0433">Leucine-rich repeat</keyword>
<dbReference type="GO" id="GO:0006952">
    <property type="term" value="P:defense response"/>
    <property type="evidence" value="ECO:0007669"/>
    <property type="project" value="UniProtKB-KW"/>
</dbReference>
<dbReference type="InterPro" id="IPR002182">
    <property type="entry name" value="NB-ARC"/>
</dbReference>
<dbReference type="FunFam" id="1.10.8.430:FF:000002">
    <property type="entry name" value="Disease resistance protein (TIR-NBS-LRR class)"/>
    <property type="match status" value="1"/>
</dbReference>
<keyword evidence="6" id="KW-0520">NAD</keyword>
<dbReference type="SMART" id="SM00382">
    <property type="entry name" value="AAA"/>
    <property type="match status" value="1"/>
</dbReference>
<sequence length="991" mass="113894">MFDDQSIERSQTISPALTGAIKESRISIVVLSKNYASSRWCLDELLEILKCREDIGQIVMTVFYEVDPSDVRKQTGEFGIAFNETCEGKTKEKIQKWSKALNDVGNIAGEHFFNWDNESKMIEKIARDVSNKLNATISWDFEDMVGIEAHLQKMQSLLHLDYEDGAMIVGIYGPAGIGKTTIARALHSRLSSSFQLTCFMENIRGSYNSGLDEYGLKLRLQEQLLSKVLNQDGIRINHLGAIPERLCDQKVLIILDDVEDLQQLEALANETNWFGPGSRIIVTTEDQELLEQHDINNKYHVDFPTREEACKIFCTYAFRRSFAPYGFEKLAERVTWLCSNLPLGLRVMGSTLRGKKEDDWEGILRRLENSLDRKIDGVLRVGYDHLCEDDQFLYLLIAFFFNYVDDDHVKAMLVEDSLDVKLGLKTLAYKSLIQISAEGNIVMHKLLQRVGREAIQRQEPTQRRILIDAREICDVLRYGKVNISEVTISDDAFKRLHDLRFLKVTKSRYDGKYRMNIPAEIEFPCLLRLLHWEAYPSKCLPPTFNPEFLVELNMQGSQLEHLWSGTQVAAKKSQEYEFERATNLKELPDLTNATNLEDLNLNSCESLVEIPSSFSHLHKLKKLWMSYCINLQVIPAHMNLVSLELVTMTGCSRFRKIPVISTHINYLDIAHNTEFEVVHASIALWCRLHYLNMSYNENFMGLTHLPMSLTQLILRYSDIERIPDCIKALHQLFSLDLTGCRRLASLPELPGSLLDLEAEDCESLETVFSPLHTPRAHLNFTNCFKLGGQARRAIIRRRSEFIGKALLPGREVPAEFDHRAKGNSLTIILNGYRPSYDFIQFLVCVVISPNQEITKISNSSTLLCHTNGYIFPSYEEEYIGAVSKCRKEHLFIFRSGYYLNVDPSGASREIVFEFSSKSQDFDIIECGVKIWTAQSIERGYLVFEDDNEIKHDDHTNRVRGHYKASNVDYKSVSRKRPRKTDLKLEIPRRRF</sequence>
<evidence type="ECO:0000313" key="10">
    <source>
        <dbReference type="Proteomes" id="UP000694240"/>
    </source>
</evidence>
<dbReference type="InterPro" id="IPR044974">
    <property type="entry name" value="Disease_R_plants"/>
</dbReference>
<keyword evidence="5" id="KW-0611">Plant defense</keyword>
<dbReference type="EMBL" id="JAEFBK010000005">
    <property type="protein sequence ID" value="KAG7606501.1"/>
    <property type="molecule type" value="Genomic_DNA"/>
</dbReference>
<evidence type="ECO:0000256" key="3">
    <source>
        <dbReference type="ARBA" id="ARBA00022737"/>
    </source>
</evidence>
<protein>
    <recommendedName>
        <fullName evidence="1">ADP-ribosyl cyclase/cyclic ADP-ribose hydrolase</fullName>
        <ecNumber evidence="1">3.2.2.6</ecNumber>
    </recommendedName>
</protein>
<dbReference type="SMART" id="SM00255">
    <property type="entry name" value="TIR"/>
    <property type="match status" value="1"/>
</dbReference>
<dbReference type="InterPro" id="IPR045344">
    <property type="entry name" value="C-JID"/>
</dbReference>
<name>A0A8T2DH58_9BRAS</name>
<evidence type="ECO:0000256" key="2">
    <source>
        <dbReference type="ARBA" id="ARBA00022614"/>
    </source>
</evidence>
<dbReference type="PANTHER" id="PTHR11017">
    <property type="entry name" value="LEUCINE-RICH REPEAT-CONTAINING PROTEIN"/>
    <property type="match status" value="1"/>
</dbReference>
<dbReference type="EC" id="3.2.2.6" evidence="1"/>
<gene>
    <name evidence="9" type="ORF">ISN45_At05g054100</name>
</gene>
<keyword evidence="10" id="KW-1185">Reference proteome</keyword>
<reference evidence="9 10" key="1">
    <citation type="submission" date="2020-12" db="EMBL/GenBank/DDBJ databases">
        <title>Concerted genomic and epigenomic changes stabilize Arabidopsis allopolyploids.</title>
        <authorList>
            <person name="Chen Z."/>
        </authorList>
    </citation>
    <scope>NUCLEOTIDE SEQUENCE [LARGE SCALE GENOMIC DNA]</scope>
    <source>
        <strain evidence="9">Allo738</strain>
        <tissue evidence="9">Leaf</tissue>
    </source>
</reference>
<evidence type="ECO:0000256" key="7">
    <source>
        <dbReference type="ARBA" id="ARBA00047304"/>
    </source>
</evidence>
<comment type="catalytic activity">
    <reaction evidence="7">
        <text>NAD(+) + H2O = ADP-D-ribose + nicotinamide + H(+)</text>
        <dbReference type="Rhea" id="RHEA:16301"/>
        <dbReference type="ChEBI" id="CHEBI:15377"/>
        <dbReference type="ChEBI" id="CHEBI:15378"/>
        <dbReference type="ChEBI" id="CHEBI:17154"/>
        <dbReference type="ChEBI" id="CHEBI:57540"/>
        <dbReference type="ChEBI" id="CHEBI:57967"/>
        <dbReference type="EC" id="3.2.2.6"/>
    </reaction>
    <physiologicalReaction direction="left-to-right" evidence="7">
        <dbReference type="Rhea" id="RHEA:16302"/>
    </physiologicalReaction>
</comment>
<dbReference type="InterPro" id="IPR003593">
    <property type="entry name" value="AAA+_ATPase"/>
</dbReference>
<dbReference type="Pfam" id="PF23282">
    <property type="entry name" value="WHD_ROQ1"/>
    <property type="match status" value="1"/>
</dbReference>
<dbReference type="PROSITE" id="PS50104">
    <property type="entry name" value="TIR"/>
    <property type="match status" value="1"/>
</dbReference>
<keyword evidence="4" id="KW-0378">Hydrolase</keyword>
<feature type="domain" description="TIR" evidence="8">
    <location>
        <begin position="1"/>
        <end position="133"/>
    </location>
</feature>
<organism evidence="9 10">
    <name type="scientific">Arabidopsis thaliana x Arabidopsis arenosa</name>
    <dbReference type="NCBI Taxonomy" id="1240361"/>
    <lineage>
        <taxon>Eukaryota</taxon>
        <taxon>Viridiplantae</taxon>
        <taxon>Streptophyta</taxon>
        <taxon>Embryophyta</taxon>
        <taxon>Tracheophyta</taxon>
        <taxon>Spermatophyta</taxon>
        <taxon>Magnoliopsida</taxon>
        <taxon>eudicotyledons</taxon>
        <taxon>Gunneridae</taxon>
        <taxon>Pentapetalae</taxon>
        <taxon>rosids</taxon>
        <taxon>malvids</taxon>
        <taxon>Brassicales</taxon>
        <taxon>Brassicaceae</taxon>
        <taxon>Camelineae</taxon>
        <taxon>Arabidopsis</taxon>
    </lineage>
</organism>
<evidence type="ECO:0000313" key="9">
    <source>
        <dbReference type="EMBL" id="KAG7606501.1"/>
    </source>
</evidence>
<dbReference type="Pfam" id="PF07725">
    <property type="entry name" value="LRR_3"/>
    <property type="match status" value="1"/>
</dbReference>
<dbReference type="GO" id="GO:0007165">
    <property type="term" value="P:signal transduction"/>
    <property type="evidence" value="ECO:0007669"/>
    <property type="project" value="InterPro"/>
</dbReference>
<accession>A0A8T2DH58</accession>
<dbReference type="GO" id="GO:0061809">
    <property type="term" value="F:NAD+ nucleosidase activity, cyclic ADP-ribose generating"/>
    <property type="evidence" value="ECO:0007669"/>
    <property type="project" value="UniProtKB-EC"/>
</dbReference>
<dbReference type="FunFam" id="3.40.50.300:FF:001002">
    <property type="entry name" value="Disease resistance protein (TIR-NBS-LRR class)"/>
    <property type="match status" value="1"/>
</dbReference>
<keyword evidence="3" id="KW-0677">Repeat</keyword>
<dbReference type="Proteomes" id="UP000694240">
    <property type="component" value="Chromosome 5"/>
</dbReference>
<evidence type="ECO:0000256" key="6">
    <source>
        <dbReference type="ARBA" id="ARBA00023027"/>
    </source>
</evidence>